<evidence type="ECO:0000256" key="1">
    <source>
        <dbReference type="SAM" id="SignalP"/>
    </source>
</evidence>
<keyword evidence="1" id="KW-0732">Signal</keyword>
<keyword evidence="4" id="KW-1185">Reference proteome</keyword>
<protein>
    <submittedName>
        <fullName evidence="3">Putative glycerophosphoryl diester phosphodiesterase 1</fullName>
        <ecNumber evidence="3">3.1.4.46</ecNumber>
    </submittedName>
</protein>
<dbReference type="InterPro" id="IPR030395">
    <property type="entry name" value="GP_PDE_dom"/>
</dbReference>
<evidence type="ECO:0000313" key="4">
    <source>
        <dbReference type="Proteomes" id="UP000317238"/>
    </source>
</evidence>
<dbReference type="GO" id="GO:0008889">
    <property type="term" value="F:glycerophosphodiester phosphodiesterase activity"/>
    <property type="evidence" value="ECO:0007669"/>
    <property type="project" value="UniProtKB-EC"/>
</dbReference>
<gene>
    <name evidence="3" type="primary">glpQ1_2</name>
    <name evidence="3" type="ORF">Pan14r_42790</name>
</gene>
<dbReference type="RefSeq" id="WP_146440096.1">
    <property type="nucleotide sequence ID" value="NZ_SJPL01000001.1"/>
</dbReference>
<reference evidence="3 4" key="1">
    <citation type="submission" date="2019-02" db="EMBL/GenBank/DDBJ databases">
        <title>Deep-cultivation of Planctomycetes and their phenomic and genomic characterization uncovers novel biology.</title>
        <authorList>
            <person name="Wiegand S."/>
            <person name="Jogler M."/>
            <person name="Boedeker C."/>
            <person name="Pinto D."/>
            <person name="Vollmers J."/>
            <person name="Rivas-Marin E."/>
            <person name="Kohn T."/>
            <person name="Peeters S.H."/>
            <person name="Heuer A."/>
            <person name="Rast P."/>
            <person name="Oberbeckmann S."/>
            <person name="Bunk B."/>
            <person name="Jeske O."/>
            <person name="Meyerdierks A."/>
            <person name="Storesund J.E."/>
            <person name="Kallscheuer N."/>
            <person name="Luecker S."/>
            <person name="Lage O.M."/>
            <person name="Pohl T."/>
            <person name="Merkel B.J."/>
            <person name="Hornburger P."/>
            <person name="Mueller R.-W."/>
            <person name="Bruemmer F."/>
            <person name="Labrenz M."/>
            <person name="Spormann A.M."/>
            <person name="Op Den Camp H."/>
            <person name="Overmann J."/>
            <person name="Amann R."/>
            <person name="Jetten M.S.M."/>
            <person name="Mascher T."/>
            <person name="Medema M.H."/>
            <person name="Devos D.P."/>
            <person name="Kaster A.-K."/>
            <person name="Ovreas L."/>
            <person name="Rohde M."/>
            <person name="Galperin M.Y."/>
            <person name="Jogler C."/>
        </authorList>
    </citation>
    <scope>NUCLEOTIDE SEQUENCE [LARGE SCALE GENOMIC DNA]</scope>
    <source>
        <strain evidence="3 4">Pan14r</strain>
    </source>
</reference>
<feature type="chain" id="PRO_5022986021" evidence="1">
    <location>
        <begin position="26"/>
        <end position="283"/>
    </location>
</feature>
<evidence type="ECO:0000313" key="3">
    <source>
        <dbReference type="EMBL" id="TWT71962.1"/>
    </source>
</evidence>
<proteinExistence type="predicted"/>
<sequence precursor="true">MIFDTTILCRPAVACLRFALPITLAFVTVHPTIAETPLVIAHRGASADAPENTLPAFELAFEQQADGVEGDFYLTIDGQIVCHHDKDTERTGGKKLVVKDCTLDQLRGLEYGQWKAPEFRGTVIPTFQQVYQSVPEGKRFVIELKVGPEIVAPLKAELDRLHHGQIDLLIIAFQADTVAKCKELLPQIPVHWLTSFRQGDDGVVRPTAAQIAQTLQETSADGVGMHGKRDVIDDAFIAELRRGGCDDFHVWTIDDPADAQYFARLGASGVTTNVPAVVGPAVR</sequence>
<dbReference type="EMBL" id="SJPL01000001">
    <property type="protein sequence ID" value="TWT71962.1"/>
    <property type="molecule type" value="Genomic_DNA"/>
</dbReference>
<dbReference type="SUPFAM" id="SSF51695">
    <property type="entry name" value="PLC-like phosphodiesterases"/>
    <property type="match status" value="1"/>
</dbReference>
<organism evidence="3 4">
    <name type="scientific">Crateriforma conspicua</name>
    <dbReference type="NCBI Taxonomy" id="2527996"/>
    <lineage>
        <taxon>Bacteria</taxon>
        <taxon>Pseudomonadati</taxon>
        <taxon>Planctomycetota</taxon>
        <taxon>Planctomycetia</taxon>
        <taxon>Planctomycetales</taxon>
        <taxon>Planctomycetaceae</taxon>
        <taxon>Crateriforma</taxon>
    </lineage>
</organism>
<accession>A0A5C5YFB9</accession>
<evidence type="ECO:0000259" key="2">
    <source>
        <dbReference type="PROSITE" id="PS51704"/>
    </source>
</evidence>
<name>A0A5C5YFB9_9PLAN</name>
<dbReference type="Proteomes" id="UP000317238">
    <property type="component" value="Unassembled WGS sequence"/>
</dbReference>
<dbReference type="PANTHER" id="PTHR46211:SF1">
    <property type="entry name" value="GLYCEROPHOSPHODIESTER PHOSPHODIESTERASE, CYTOPLASMIC"/>
    <property type="match status" value="1"/>
</dbReference>
<dbReference type="Pfam" id="PF03009">
    <property type="entry name" value="GDPD"/>
    <property type="match status" value="1"/>
</dbReference>
<feature type="signal peptide" evidence="1">
    <location>
        <begin position="1"/>
        <end position="25"/>
    </location>
</feature>
<dbReference type="OrthoDB" id="238714at2"/>
<dbReference type="PROSITE" id="PS51704">
    <property type="entry name" value="GP_PDE"/>
    <property type="match status" value="1"/>
</dbReference>
<feature type="domain" description="GP-PDE" evidence="2">
    <location>
        <begin position="37"/>
        <end position="282"/>
    </location>
</feature>
<dbReference type="EC" id="3.1.4.46" evidence="3"/>
<dbReference type="InterPro" id="IPR017946">
    <property type="entry name" value="PLC-like_Pdiesterase_TIM-brl"/>
</dbReference>
<keyword evidence="3" id="KW-0378">Hydrolase</keyword>
<dbReference type="AlphaFoldDB" id="A0A5C5YFB9"/>
<dbReference type="PANTHER" id="PTHR46211">
    <property type="entry name" value="GLYCEROPHOSPHORYL DIESTER PHOSPHODIESTERASE"/>
    <property type="match status" value="1"/>
</dbReference>
<comment type="caution">
    <text evidence="3">The sequence shown here is derived from an EMBL/GenBank/DDBJ whole genome shotgun (WGS) entry which is preliminary data.</text>
</comment>
<dbReference type="Gene3D" id="3.20.20.190">
    <property type="entry name" value="Phosphatidylinositol (PI) phosphodiesterase"/>
    <property type="match status" value="1"/>
</dbReference>
<dbReference type="GO" id="GO:0006629">
    <property type="term" value="P:lipid metabolic process"/>
    <property type="evidence" value="ECO:0007669"/>
    <property type="project" value="InterPro"/>
</dbReference>